<organism evidence="3 4">
    <name type="scientific">Halapricum desulfuricans</name>
    <dbReference type="NCBI Taxonomy" id="2841257"/>
    <lineage>
        <taxon>Archaea</taxon>
        <taxon>Methanobacteriati</taxon>
        <taxon>Methanobacteriota</taxon>
        <taxon>Stenosarchaea group</taxon>
        <taxon>Halobacteria</taxon>
        <taxon>Halobacteriales</taxon>
        <taxon>Haloarculaceae</taxon>
        <taxon>Halapricum</taxon>
    </lineage>
</organism>
<feature type="compositionally biased region" description="Gly residues" evidence="1">
    <location>
        <begin position="154"/>
        <end position="171"/>
    </location>
</feature>
<evidence type="ECO:0000256" key="1">
    <source>
        <dbReference type="SAM" id="MobiDB-lite"/>
    </source>
</evidence>
<dbReference type="EMBL" id="CP064789">
    <property type="protein sequence ID" value="QSG12979.1"/>
    <property type="molecule type" value="Genomic_DNA"/>
</dbReference>
<dbReference type="GeneID" id="68862094"/>
<feature type="transmembrane region" description="Helical" evidence="2">
    <location>
        <begin position="408"/>
        <end position="430"/>
    </location>
</feature>
<evidence type="ECO:0000256" key="2">
    <source>
        <dbReference type="SAM" id="Phobius"/>
    </source>
</evidence>
<accession>A0A897NQ75</accession>
<feature type="transmembrane region" description="Helical" evidence="2">
    <location>
        <begin position="248"/>
        <end position="269"/>
    </location>
</feature>
<evidence type="ECO:0000313" key="4">
    <source>
        <dbReference type="Proteomes" id="UP000663305"/>
    </source>
</evidence>
<protein>
    <submittedName>
        <fullName evidence="3">ABC-type Na+ efflux pump, permease component</fullName>
    </submittedName>
</protein>
<keyword evidence="2" id="KW-0472">Membrane</keyword>
<reference evidence="3" key="1">
    <citation type="submission" date="2020-11" db="EMBL/GenBank/DDBJ databases">
        <title>Carbohydrate-dependent, anaerobic sulfur respiration: A novel catabolism in halophilic archaea.</title>
        <authorList>
            <person name="Sorokin D.Y."/>
            <person name="Messina E."/>
            <person name="Smedile F."/>
            <person name="La Cono V."/>
            <person name="Hallsworth J.E."/>
            <person name="Yakimov M.M."/>
        </authorList>
    </citation>
    <scope>NUCLEOTIDE SEQUENCE</scope>
    <source>
        <strain evidence="3">HSR-Bgl</strain>
    </source>
</reference>
<feature type="transmembrane region" description="Helical" evidence="2">
    <location>
        <begin position="326"/>
        <end position="351"/>
    </location>
</feature>
<feature type="transmembrane region" description="Helical" evidence="2">
    <location>
        <begin position="490"/>
        <end position="508"/>
    </location>
</feature>
<evidence type="ECO:0000313" key="3">
    <source>
        <dbReference type="EMBL" id="QSG12979.1"/>
    </source>
</evidence>
<feature type="region of interest" description="Disordered" evidence="1">
    <location>
        <begin position="148"/>
        <end position="241"/>
    </location>
</feature>
<sequence length="630" mass="65082">MRPRKVLRIGRWEVTKNAGGIDRKTAVIVAAALLVLGAAVPIVLAQGGVTLDEGFYRVGVEEESPLYPVVESDPTFAVRDSDAELGSEIDLRIVGSQVVASDSRKGESALAELRNSVDSYNDRVMADEPNQSAAFPVTVSLTYAERNLSVGPADGTGNGGTDGTTGDGTGDGDTDGTTGDNGTGDGDTDGTTGDGTGDGGTDGTGDGDTDGTTGDGGAGGDVGSIARGLTGSDGMSGTPSEISPPFPFQSLILAFLFIIPLNFVIQAYGSTMLSERLNRRGELMLVTPVSRWDIIAGKTLPYFLGAMAFEGAIAGAVIALEPGSGSGAYAMLAVVPLVLLFLSATFLGAMFARSFKELTFVTVTITVGLTAYAFVPAIFTDVTPIALVSPLTVVVRDIQGVAIEPIEMAISTVPPLFTATLFFVLGAGLYREEDMFTQRSIPLKVLDSLAGRIRRRRSVALMVVLLMPLVILAELVAVAAIYPISLGLPQPLWLGAILLAIVTIEELAKSLPAYAGFVHSRYDRTVRSALVVGALAGLGFFVAEKGLLAVQLLGGLPEVQQAAVVSAGPTAGIDPLVGLGLLLAPLALHVVTAATSAVGMRSGRQGYAVGLTAAIAIHFAYNYAVVMLVV</sequence>
<feature type="transmembrane region" description="Helical" evidence="2">
    <location>
        <begin position="607"/>
        <end position="629"/>
    </location>
</feature>
<proteinExistence type="predicted"/>
<feature type="transmembrane region" description="Helical" evidence="2">
    <location>
        <begin position="358"/>
        <end position="379"/>
    </location>
</feature>
<feature type="transmembrane region" description="Helical" evidence="2">
    <location>
        <begin position="300"/>
        <end position="320"/>
    </location>
</feature>
<feature type="transmembrane region" description="Helical" evidence="2">
    <location>
        <begin position="576"/>
        <end position="595"/>
    </location>
</feature>
<feature type="transmembrane region" description="Helical" evidence="2">
    <location>
        <begin position="459"/>
        <end position="484"/>
    </location>
</feature>
<keyword evidence="2" id="KW-1133">Transmembrane helix</keyword>
<gene>
    <name evidence="3" type="primary">natB2</name>
    <name evidence="3" type="ORF">HSBGL_2575</name>
</gene>
<feature type="compositionally biased region" description="Gly residues" evidence="1">
    <location>
        <begin position="213"/>
        <end position="222"/>
    </location>
</feature>
<keyword evidence="2" id="KW-0812">Transmembrane</keyword>
<dbReference type="AlphaFoldDB" id="A0A897NQ75"/>
<name>A0A897NQ75_9EURY</name>
<dbReference type="RefSeq" id="WP_229124796.1">
    <property type="nucleotide sequence ID" value="NZ_CP064789.1"/>
</dbReference>
<dbReference type="Proteomes" id="UP000663305">
    <property type="component" value="Chromosome"/>
</dbReference>
<feature type="compositionally biased region" description="Gly residues" evidence="1">
    <location>
        <begin position="192"/>
        <end position="206"/>
    </location>
</feature>
<feature type="transmembrane region" description="Helical" evidence="2">
    <location>
        <begin position="529"/>
        <end position="556"/>
    </location>
</feature>